<evidence type="ECO:0000256" key="5">
    <source>
        <dbReference type="ARBA" id="ARBA00022840"/>
    </source>
</evidence>
<feature type="domain" description="Carbohydrate kinase FGGY N-terminal" evidence="8">
    <location>
        <begin position="7"/>
        <end position="247"/>
    </location>
</feature>
<keyword evidence="2" id="KW-0808">Transferase</keyword>
<feature type="domain" description="Carbohydrate kinase FGGY C-terminal" evidence="9">
    <location>
        <begin position="258"/>
        <end position="450"/>
    </location>
</feature>
<keyword evidence="5" id="KW-0067">ATP-binding</keyword>
<dbReference type="PANTHER" id="PTHR10196:SF93">
    <property type="entry name" value="L-RHAMNULOKINASE"/>
    <property type="match status" value="1"/>
</dbReference>
<dbReference type="Pfam" id="PF00370">
    <property type="entry name" value="FGGY_N"/>
    <property type="match status" value="1"/>
</dbReference>
<dbReference type="GO" id="GO:0008993">
    <property type="term" value="F:rhamnulokinase activity"/>
    <property type="evidence" value="ECO:0007669"/>
    <property type="project" value="InterPro"/>
</dbReference>
<dbReference type="SUPFAM" id="SSF53067">
    <property type="entry name" value="Actin-like ATPase domain"/>
    <property type="match status" value="2"/>
</dbReference>
<keyword evidence="4 10" id="KW-0418">Kinase</keyword>
<evidence type="ECO:0000256" key="3">
    <source>
        <dbReference type="ARBA" id="ARBA00022741"/>
    </source>
</evidence>
<organism evidence="10 11">
    <name type="scientific">Anaerobacterium chartisolvens</name>
    <dbReference type="NCBI Taxonomy" id="1297424"/>
    <lineage>
        <taxon>Bacteria</taxon>
        <taxon>Bacillati</taxon>
        <taxon>Bacillota</taxon>
        <taxon>Clostridia</taxon>
        <taxon>Eubacteriales</taxon>
        <taxon>Oscillospiraceae</taxon>
        <taxon>Anaerobacterium</taxon>
    </lineage>
</organism>
<name>A0A369AWX4_9FIRM</name>
<sequence length="492" mass="54435">MEDAVKMLAFDFGASSGRAMLGTLRKGHLEIREIHRFSNDAVNVSGNLHWDTLRLLYEIKQGILKCVNGGDSDIASIAIDTWGVDFGLLDERGELIGNPYHYRDKRTLGMMEKVFEIIPKEQLYMKTGIQLMELNTVFQLFSMIHGGSAQMQQAKTLLLTPDLFNYFLTGVKATEYSIASTTQLLDPLKKQWCGEIIQKLGIPRDIFTDIVMPGTVIGNLSAEICDELGVKPIPVIAAAGHDTQAAVASVPACGEDFAYISCGTWSLMGVETDSPILNDKSFSMSFTNEGGIDNKITFLKNIMGLWLIQECKRQWDREGKNLGFAAMESMAREAGPVSCFIDPDDRLFVSPGNMPERIKRYCCDTGQYVPQSVGEVVMCICQSLALKYRMTVESLEDVLGRKLPVIHMVGGGIKDKLLCSLTADVTGREVIAGPVEATSVGNLVIQAMALGKVKNLKEARRIVGASFPTEVFKPRDSQMWDRPYEAFKNIIR</sequence>
<gene>
    <name evidence="10" type="ORF">DFR58_12016</name>
</gene>
<dbReference type="InterPro" id="IPR043129">
    <property type="entry name" value="ATPase_NBD"/>
</dbReference>
<dbReference type="Gene3D" id="3.30.420.40">
    <property type="match status" value="2"/>
</dbReference>
<evidence type="ECO:0000256" key="1">
    <source>
        <dbReference type="ARBA" id="ARBA00009156"/>
    </source>
</evidence>
<comment type="similarity">
    <text evidence="1">Belongs to the FGGY kinase family.</text>
</comment>
<dbReference type="InterPro" id="IPR013449">
    <property type="entry name" value="Rhamnulokinase"/>
</dbReference>
<evidence type="ECO:0000256" key="7">
    <source>
        <dbReference type="ARBA" id="ARBA00023308"/>
    </source>
</evidence>
<dbReference type="AlphaFoldDB" id="A0A369AWX4"/>
<evidence type="ECO:0000256" key="4">
    <source>
        <dbReference type="ARBA" id="ARBA00022777"/>
    </source>
</evidence>
<dbReference type="GO" id="GO:0004370">
    <property type="term" value="F:glycerol kinase activity"/>
    <property type="evidence" value="ECO:0007669"/>
    <property type="project" value="TreeGrafter"/>
</dbReference>
<evidence type="ECO:0000256" key="2">
    <source>
        <dbReference type="ARBA" id="ARBA00022679"/>
    </source>
</evidence>
<evidence type="ECO:0000259" key="9">
    <source>
        <dbReference type="Pfam" id="PF02782"/>
    </source>
</evidence>
<dbReference type="Pfam" id="PF02782">
    <property type="entry name" value="FGGY_C"/>
    <property type="match status" value="1"/>
</dbReference>
<evidence type="ECO:0000313" key="11">
    <source>
        <dbReference type="Proteomes" id="UP000253034"/>
    </source>
</evidence>
<keyword evidence="7" id="KW-0684">Rhamnose metabolism</keyword>
<dbReference type="GO" id="GO:0005829">
    <property type="term" value="C:cytosol"/>
    <property type="evidence" value="ECO:0007669"/>
    <property type="project" value="TreeGrafter"/>
</dbReference>
<keyword evidence="11" id="KW-1185">Reference proteome</keyword>
<dbReference type="InterPro" id="IPR018485">
    <property type="entry name" value="FGGY_C"/>
</dbReference>
<dbReference type="PANTHER" id="PTHR10196">
    <property type="entry name" value="SUGAR KINASE"/>
    <property type="match status" value="1"/>
</dbReference>
<dbReference type="GO" id="GO:0019301">
    <property type="term" value="P:rhamnose catabolic process"/>
    <property type="evidence" value="ECO:0007669"/>
    <property type="project" value="InterPro"/>
</dbReference>
<dbReference type="GO" id="GO:0006071">
    <property type="term" value="P:glycerol metabolic process"/>
    <property type="evidence" value="ECO:0007669"/>
    <property type="project" value="TreeGrafter"/>
</dbReference>
<dbReference type="InterPro" id="IPR018484">
    <property type="entry name" value="FGGY_N"/>
</dbReference>
<evidence type="ECO:0000256" key="6">
    <source>
        <dbReference type="ARBA" id="ARBA00023157"/>
    </source>
</evidence>
<keyword evidence="6" id="KW-1015">Disulfide bond</keyword>
<evidence type="ECO:0000259" key="8">
    <source>
        <dbReference type="Pfam" id="PF00370"/>
    </source>
</evidence>
<dbReference type="Proteomes" id="UP000253034">
    <property type="component" value="Unassembled WGS sequence"/>
</dbReference>
<reference evidence="10 11" key="1">
    <citation type="submission" date="2018-07" db="EMBL/GenBank/DDBJ databases">
        <title>Genomic Encyclopedia of Type Strains, Phase IV (KMG-IV): sequencing the most valuable type-strain genomes for metagenomic binning, comparative biology and taxonomic classification.</title>
        <authorList>
            <person name="Goeker M."/>
        </authorList>
    </citation>
    <scope>NUCLEOTIDE SEQUENCE [LARGE SCALE GENOMIC DNA]</scope>
    <source>
        <strain evidence="10 11">DSM 27016</strain>
    </source>
</reference>
<protein>
    <submittedName>
        <fullName evidence="10">Rhamnulokinase/L-fuculokinase</fullName>
    </submittedName>
</protein>
<proteinExistence type="inferred from homology"/>
<dbReference type="GO" id="GO:0005524">
    <property type="term" value="F:ATP binding"/>
    <property type="evidence" value="ECO:0007669"/>
    <property type="project" value="UniProtKB-KW"/>
</dbReference>
<dbReference type="CDD" id="cd07771">
    <property type="entry name" value="ASKHA_NBD_FGGY_RhaB-like"/>
    <property type="match status" value="1"/>
</dbReference>
<keyword evidence="3" id="KW-0547">Nucleotide-binding</keyword>
<comment type="caution">
    <text evidence="10">The sequence shown here is derived from an EMBL/GenBank/DDBJ whole genome shotgun (WGS) entry which is preliminary data.</text>
</comment>
<evidence type="ECO:0000313" key="10">
    <source>
        <dbReference type="EMBL" id="RCX12717.1"/>
    </source>
</evidence>
<accession>A0A369AWX4</accession>
<dbReference type="EMBL" id="QPJT01000020">
    <property type="protein sequence ID" value="RCX12717.1"/>
    <property type="molecule type" value="Genomic_DNA"/>
</dbReference>